<dbReference type="STRING" id="188477.A0A3S1BJ36"/>
<feature type="domain" description="TMEM62 Ig-like" evidence="3">
    <location>
        <begin position="321"/>
        <end position="425"/>
    </location>
</feature>
<dbReference type="PANTHER" id="PTHR14795">
    <property type="entry name" value="HELICASE RELATED"/>
    <property type="match status" value="1"/>
</dbReference>
<dbReference type="Pfam" id="PF00149">
    <property type="entry name" value="Metallophos"/>
    <property type="match status" value="1"/>
</dbReference>
<sequence length="649" mass="73793">MHRIYLLFIVGTSVVVSFGISGLLSALSSDFNGIHPKTIRKIRNAEDWPKLDGSLKNIFWVVQISDIHISLFVDPHRASDLLTLCEDYIKLINPESVIVTGDLTDAKKKGHIESIQLKDEWVVYQNIMKRCAAGIRARWVDIRGNHDCFDVHDFSSDNNYYRWFSATGPVYEKKKDFEEGFIHSVVRPDGSTYSFIGIDTCSRPGPNRPFNFFGYIDEKQSRHLKYLSAVTATSNHTVWFGHYPTSLNVQDPPNLREIMSGSIMYLCGHLHTMGNVVPRMYAKHSTGQLELELGDWKDNRMFRIIAFDNDIVSFTDAKLGQWPIILITNPKDNQFLSPRIEPVEMIYFSTHIRILIFSRSKIVRVKVYIDSKVLGLAQQAAPNSPLFVLHWNPQDFARGTHKMDVSVMTEDKNTGFASQYFSTGGQERGFSLLPRLLLMLNIYNVAQALFGLMVLVYVTALTLLRLCSNIRQYLFLRKYLLCTFVNSIVMKIWLASRVTSLFYLLVGSVVYMAFGPWFAGYILSDHIGVVFAWGIIVNGTFIAGGLTYIYAIFQFLTFSVPLTLLVGHILDQRRRQGSLYLQKNVLFVLFTLLMFTFVVYLACGEFVRAYGKIAFLLGPLRTGNVVLLPLAVRLALKADLKSTLVNSTF</sequence>
<dbReference type="InterPro" id="IPR029052">
    <property type="entry name" value="Metallo-depent_PP-like"/>
</dbReference>
<evidence type="ECO:0000313" key="6">
    <source>
        <dbReference type="Proteomes" id="UP000271974"/>
    </source>
</evidence>
<keyword evidence="1" id="KW-0812">Transmembrane</keyword>
<feature type="transmembrane region" description="Helical" evidence="1">
    <location>
        <begin position="502"/>
        <end position="523"/>
    </location>
</feature>
<dbReference type="SUPFAM" id="SSF56300">
    <property type="entry name" value="Metallo-dependent phosphatases"/>
    <property type="match status" value="1"/>
</dbReference>
<gene>
    <name evidence="5" type="ORF">EGW08_002707</name>
</gene>
<proteinExistence type="predicted"/>
<organism evidence="5 6">
    <name type="scientific">Elysia chlorotica</name>
    <name type="common">Eastern emerald elysia</name>
    <name type="synonym">Sea slug</name>
    <dbReference type="NCBI Taxonomy" id="188477"/>
    <lineage>
        <taxon>Eukaryota</taxon>
        <taxon>Metazoa</taxon>
        <taxon>Spiralia</taxon>
        <taxon>Lophotrochozoa</taxon>
        <taxon>Mollusca</taxon>
        <taxon>Gastropoda</taxon>
        <taxon>Heterobranchia</taxon>
        <taxon>Euthyneura</taxon>
        <taxon>Panpulmonata</taxon>
        <taxon>Sacoglossa</taxon>
        <taxon>Placobranchoidea</taxon>
        <taxon>Plakobranchidae</taxon>
        <taxon>Elysia</taxon>
    </lineage>
</organism>
<dbReference type="Gene3D" id="3.60.21.10">
    <property type="match status" value="1"/>
</dbReference>
<evidence type="ECO:0000313" key="5">
    <source>
        <dbReference type="EMBL" id="RUS89519.1"/>
    </source>
</evidence>
<dbReference type="OrthoDB" id="27234at2759"/>
<feature type="transmembrane region" description="Helical" evidence="1">
    <location>
        <begin position="530"/>
        <end position="549"/>
    </location>
</feature>
<dbReference type="Pfam" id="PF24384">
    <property type="entry name" value="Ig_TMM62"/>
    <property type="match status" value="1"/>
</dbReference>
<accession>A0A3S1BJ36</accession>
<dbReference type="Pfam" id="PF24394">
    <property type="entry name" value="TMEM62_C"/>
    <property type="match status" value="1"/>
</dbReference>
<keyword evidence="1" id="KW-1133">Transmembrane helix</keyword>
<evidence type="ECO:0000259" key="3">
    <source>
        <dbReference type="Pfam" id="PF24384"/>
    </source>
</evidence>
<dbReference type="InterPro" id="IPR004843">
    <property type="entry name" value="Calcineurin-like_PHP"/>
</dbReference>
<keyword evidence="1" id="KW-0472">Membrane</keyword>
<evidence type="ECO:0000259" key="2">
    <source>
        <dbReference type="Pfam" id="PF00149"/>
    </source>
</evidence>
<keyword evidence="6" id="KW-1185">Reference proteome</keyword>
<feature type="transmembrane region" description="Helical" evidence="1">
    <location>
        <begin position="445"/>
        <end position="467"/>
    </location>
</feature>
<dbReference type="EMBL" id="RQTK01000053">
    <property type="protein sequence ID" value="RUS89519.1"/>
    <property type="molecule type" value="Genomic_DNA"/>
</dbReference>
<evidence type="ECO:0000259" key="4">
    <source>
        <dbReference type="Pfam" id="PF24394"/>
    </source>
</evidence>
<dbReference type="InterPro" id="IPR056229">
    <property type="entry name" value="Ig_TMM62"/>
</dbReference>
<name>A0A3S1BJ36_ELYCH</name>
<dbReference type="InterPro" id="IPR056230">
    <property type="entry name" value="TMEM62_C"/>
</dbReference>
<protein>
    <submittedName>
        <fullName evidence="5">Uncharacterized protein</fullName>
    </submittedName>
</protein>
<comment type="caution">
    <text evidence="5">The sequence shown here is derived from an EMBL/GenBank/DDBJ whole genome shotgun (WGS) entry which is preliminary data.</text>
</comment>
<feature type="transmembrane region" description="Helical" evidence="1">
    <location>
        <begin position="479"/>
        <end position="496"/>
    </location>
</feature>
<dbReference type="PANTHER" id="PTHR14795:SF0">
    <property type="entry name" value="TRANSMEMBRANE PROTEIN 62"/>
    <property type="match status" value="1"/>
</dbReference>
<dbReference type="AlphaFoldDB" id="A0A3S1BJ36"/>
<dbReference type="GO" id="GO:0016787">
    <property type="term" value="F:hydrolase activity"/>
    <property type="evidence" value="ECO:0007669"/>
    <property type="project" value="InterPro"/>
</dbReference>
<dbReference type="Proteomes" id="UP000271974">
    <property type="component" value="Unassembled WGS sequence"/>
</dbReference>
<reference evidence="5 6" key="1">
    <citation type="submission" date="2019-01" db="EMBL/GenBank/DDBJ databases">
        <title>A draft genome assembly of the solar-powered sea slug Elysia chlorotica.</title>
        <authorList>
            <person name="Cai H."/>
            <person name="Li Q."/>
            <person name="Fang X."/>
            <person name="Li J."/>
            <person name="Curtis N.E."/>
            <person name="Altenburger A."/>
            <person name="Shibata T."/>
            <person name="Feng M."/>
            <person name="Maeda T."/>
            <person name="Schwartz J.A."/>
            <person name="Shigenobu S."/>
            <person name="Lundholm N."/>
            <person name="Nishiyama T."/>
            <person name="Yang H."/>
            <person name="Hasebe M."/>
            <person name="Li S."/>
            <person name="Pierce S.K."/>
            <person name="Wang J."/>
        </authorList>
    </citation>
    <scope>NUCLEOTIDE SEQUENCE [LARGE SCALE GENOMIC DNA]</scope>
    <source>
        <strain evidence="5">EC2010</strain>
        <tissue evidence="5">Whole organism of an adult</tissue>
    </source>
</reference>
<feature type="transmembrane region" description="Helical" evidence="1">
    <location>
        <begin position="584"/>
        <end position="607"/>
    </location>
</feature>
<feature type="transmembrane region" description="Helical" evidence="1">
    <location>
        <begin position="613"/>
        <end position="636"/>
    </location>
</feature>
<feature type="domain" description="Calcineurin-like phosphoesterase" evidence="2">
    <location>
        <begin position="60"/>
        <end position="272"/>
    </location>
</feature>
<evidence type="ECO:0000256" key="1">
    <source>
        <dbReference type="SAM" id="Phobius"/>
    </source>
</evidence>
<feature type="domain" description="TMEM62 C-terminal" evidence="4">
    <location>
        <begin position="453"/>
        <end position="575"/>
    </location>
</feature>